<keyword evidence="4" id="KW-0808">Transferase</keyword>
<feature type="region of interest" description="Disordered" evidence="9">
    <location>
        <begin position="790"/>
        <end position="867"/>
    </location>
</feature>
<dbReference type="InterPro" id="IPR013783">
    <property type="entry name" value="Ig-like_fold"/>
</dbReference>
<evidence type="ECO:0000313" key="12">
    <source>
        <dbReference type="EMBL" id="MEI5907230.1"/>
    </source>
</evidence>
<keyword evidence="5" id="KW-0378">Hydrolase</keyword>
<dbReference type="InterPro" id="IPR012338">
    <property type="entry name" value="Beta-lactam/transpept-like"/>
</dbReference>
<comment type="catalytic activity">
    <reaction evidence="7">
        <text>Preferential cleavage: (Ac)2-L-Lys-D-Ala-|-D-Ala. Also transpeptidation of peptidyl-alanyl moieties that are N-acyl substituents of D-alanine.</text>
        <dbReference type="EC" id="3.4.16.4"/>
    </reaction>
</comment>
<gene>
    <name evidence="12" type="ORF">WAK64_09185</name>
</gene>
<dbReference type="Pfam" id="PF00041">
    <property type="entry name" value="fn3"/>
    <property type="match status" value="1"/>
</dbReference>
<dbReference type="InterPro" id="IPR050396">
    <property type="entry name" value="Glycosyltr_51/Transpeptidase"/>
</dbReference>
<dbReference type="Gene3D" id="2.60.40.10">
    <property type="entry name" value="Immunoglobulins"/>
    <property type="match status" value="1"/>
</dbReference>
<keyword evidence="6" id="KW-0511">Multifunctional enzyme</keyword>
<dbReference type="InterPro" id="IPR036116">
    <property type="entry name" value="FN3_sf"/>
</dbReference>
<dbReference type="InterPro" id="IPR036950">
    <property type="entry name" value="PBP_transglycosylase"/>
</dbReference>
<keyword evidence="10" id="KW-0812">Transmembrane</keyword>
<dbReference type="Proteomes" id="UP001312865">
    <property type="component" value="Unassembled WGS sequence"/>
</dbReference>
<evidence type="ECO:0000256" key="6">
    <source>
        <dbReference type="ARBA" id="ARBA00023268"/>
    </source>
</evidence>
<name>A0ABU8HD05_9BACI</name>
<keyword evidence="3" id="KW-0328">Glycosyltransferase</keyword>
<dbReference type="Pfam" id="PF00905">
    <property type="entry name" value="Transpeptidase"/>
    <property type="match status" value="1"/>
</dbReference>
<dbReference type="SUPFAM" id="SSF49265">
    <property type="entry name" value="Fibronectin type III"/>
    <property type="match status" value="1"/>
</dbReference>
<evidence type="ECO:0000256" key="10">
    <source>
        <dbReference type="SAM" id="Phobius"/>
    </source>
</evidence>
<evidence type="ECO:0000256" key="8">
    <source>
        <dbReference type="ARBA" id="ARBA00049902"/>
    </source>
</evidence>
<dbReference type="Gene3D" id="1.10.3810.10">
    <property type="entry name" value="Biosynthetic peptidoglycan transglycosylase-like"/>
    <property type="match status" value="1"/>
</dbReference>
<comment type="caution">
    <text evidence="12">The sequence shown here is derived from an EMBL/GenBank/DDBJ whole genome shotgun (WGS) entry which is preliminary data.</text>
</comment>
<evidence type="ECO:0000313" key="13">
    <source>
        <dbReference type="Proteomes" id="UP001312865"/>
    </source>
</evidence>
<reference evidence="12 13" key="1">
    <citation type="journal article" date="2018" name="J. Microbiol.">
        <title>Bacillus spongiae sp. nov., isolated from sponge of Jeju Island.</title>
        <authorList>
            <person name="Lee G.E."/>
            <person name="Im W.T."/>
            <person name="Park J.S."/>
        </authorList>
    </citation>
    <scope>NUCLEOTIDE SEQUENCE [LARGE SCALE GENOMIC DNA]</scope>
    <source>
        <strain evidence="12 13">135PIL107-10</strain>
    </source>
</reference>
<evidence type="ECO:0000256" key="5">
    <source>
        <dbReference type="ARBA" id="ARBA00022801"/>
    </source>
</evidence>
<dbReference type="RefSeq" id="WP_336586666.1">
    <property type="nucleotide sequence ID" value="NZ_JBBAXC010000006.1"/>
</dbReference>
<keyword evidence="2" id="KW-0645">Protease</keyword>
<dbReference type="InterPro" id="IPR023346">
    <property type="entry name" value="Lysozyme-like_dom_sf"/>
</dbReference>
<dbReference type="SMART" id="SM00060">
    <property type="entry name" value="FN3"/>
    <property type="match status" value="1"/>
</dbReference>
<dbReference type="Pfam" id="PF00912">
    <property type="entry name" value="Transgly"/>
    <property type="match status" value="1"/>
</dbReference>
<evidence type="ECO:0000256" key="4">
    <source>
        <dbReference type="ARBA" id="ARBA00022679"/>
    </source>
</evidence>
<evidence type="ECO:0000256" key="2">
    <source>
        <dbReference type="ARBA" id="ARBA00022670"/>
    </source>
</evidence>
<dbReference type="InterPro" id="IPR001460">
    <property type="entry name" value="PCN-bd_Tpept"/>
</dbReference>
<dbReference type="Gene3D" id="3.40.710.10">
    <property type="entry name" value="DD-peptidase/beta-lactamase superfamily"/>
    <property type="match status" value="1"/>
</dbReference>
<dbReference type="PROSITE" id="PS50853">
    <property type="entry name" value="FN3"/>
    <property type="match status" value="1"/>
</dbReference>
<dbReference type="InterPro" id="IPR003961">
    <property type="entry name" value="FN3_dom"/>
</dbReference>
<proteinExistence type="predicted"/>
<dbReference type="SUPFAM" id="SSF56601">
    <property type="entry name" value="beta-lactamase/transpeptidase-like"/>
    <property type="match status" value="1"/>
</dbReference>
<dbReference type="SUPFAM" id="SSF53955">
    <property type="entry name" value="Lysozyme-like"/>
    <property type="match status" value="1"/>
</dbReference>
<feature type="region of interest" description="Disordered" evidence="9">
    <location>
        <begin position="1"/>
        <end position="22"/>
    </location>
</feature>
<evidence type="ECO:0000259" key="11">
    <source>
        <dbReference type="PROSITE" id="PS50853"/>
    </source>
</evidence>
<keyword evidence="10" id="KW-0472">Membrane</keyword>
<evidence type="ECO:0000256" key="3">
    <source>
        <dbReference type="ARBA" id="ARBA00022676"/>
    </source>
</evidence>
<dbReference type="CDD" id="cd00063">
    <property type="entry name" value="FN3"/>
    <property type="match status" value="1"/>
</dbReference>
<dbReference type="PANTHER" id="PTHR32282:SF29">
    <property type="entry name" value="PENICILLIN-BINDING PROTEIN 1A"/>
    <property type="match status" value="1"/>
</dbReference>
<evidence type="ECO:0000256" key="9">
    <source>
        <dbReference type="SAM" id="MobiDB-lite"/>
    </source>
</evidence>
<dbReference type="NCBIfam" id="TIGR02074">
    <property type="entry name" value="PBP_1a_fam"/>
    <property type="match status" value="1"/>
</dbReference>
<feature type="compositionally biased region" description="Acidic residues" evidence="9">
    <location>
        <begin position="793"/>
        <end position="856"/>
    </location>
</feature>
<accession>A0ABU8HD05</accession>
<dbReference type="InterPro" id="IPR001264">
    <property type="entry name" value="Glyco_trans_51"/>
</dbReference>
<comment type="catalytic activity">
    <reaction evidence="8">
        <text>[GlcNAc-(1-&gt;4)-Mur2Ac(oyl-L-Ala-gamma-D-Glu-L-Lys-D-Ala-D-Ala)](n)-di-trans,octa-cis-undecaprenyl diphosphate + beta-D-GlcNAc-(1-&gt;4)-Mur2Ac(oyl-L-Ala-gamma-D-Glu-L-Lys-D-Ala-D-Ala)-di-trans,octa-cis-undecaprenyl diphosphate = [GlcNAc-(1-&gt;4)-Mur2Ac(oyl-L-Ala-gamma-D-Glu-L-Lys-D-Ala-D-Ala)](n+1)-di-trans,octa-cis-undecaprenyl diphosphate + di-trans,octa-cis-undecaprenyl diphosphate + H(+)</text>
        <dbReference type="Rhea" id="RHEA:23708"/>
        <dbReference type="Rhea" id="RHEA-COMP:9602"/>
        <dbReference type="Rhea" id="RHEA-COMP:9603"/>
        <dbReference type="ChEBI" id="CHEBI:15378"/>
        <dbReference type="ChEBI" id="CHEBI:58405"/>
        <dbReference type="ChEBI" id="CHEBI:60033"/>
        <dbReference type="ChEBI" id="CHEBI:78435"/>
        <dbReference type="EC" id="2.4.99.28"/>
    </reaction>
</comment>
<sequence>MAGDYKTREERRKIQQSSKKKTKNKRSIFKKIFLFAFLFGLVGLLTGGGLFAYYVSKAPSLDEAILKDTISSEIYDMNGELVTKIGSSENRKYVEFDEIPDTVVDAIIATEDSRFFEHFGIDPIRLGGAVIANVTRGFGSEGASTITQQVVKNYFFSSDKTLERKAQEAWLALQLEQEYTKEQIFEMYVNKILMGGRIYGIATASEYYYGKELSELELHEAAQLAGMPQSPNNYNPFVYPEEAQERRDIVLQLMNQHGKISEEEMNKAMEIDVKETLVQEEERLTAEEENFDNFIFMVIEDVEKQGYDLSDGLKIYTTLDTDAQTYVNKVLTNEEMATYVDREELYTTVQSGVSLLDTQTGAIRAVGSRSGQEDVEWGYNFATQASLQPGSAIKPLLDYAPAIEFLNWSTYHIIDDAPYEGPNDWTPYNWDNKFKGPITTREAIWDSRNIPAIKAYKEVGADNAKEFINRLGIDMREYFESAAIGGVEGTSEMKTSPLQMAGAYAAFGSGGIYNKPHSITRIEFRDGSEVDLKPEPVIAMKDYTAYMITDMLKSVVEHPGGSGNSTRISGLPLVGKSGTTNFDEDQLDKFGFSSKDAPDSWFVGYTSNYTLSVWVGYDDKTGYLTPEERREITQKGIFKNIMSHVSEGVETADFKKPASVVESPVEIGTNPAKLPSDHTPSDKITYELFVKGTQPTSTSSLYDKLDAPENLEIKEKKDNTIELKWKYGKSKKDIEFIILSSMDGGPLTEIAKTTKKSVTIDNLQPGSQYQFQVLAVSDLQESEPASISYELPGVEEEPIEDPLDDLLDDLLDGDTDTDEGTENDGTEGEGGSPDDETGNPDSETGDTTEEPLDDNLLDPNDGNITSP</sequence>
<keyword evidence="1" id="KW-0121">Carboxypeptidase</keyword>
<evidence type="ECO:0000256" key="1">
    <source>
        <dbReference type="ARBA" id="ARBA00022645"/>
    </source>
</evidence>
<keyword evidence="10" id="KW-1133">Transmembrane helix</keyword>
<feature type="transmembrane region" description="Helical" evidence="10">
    <location>
        <begin position="32"/>
        <end position="55"/>
    </location>
</feature>
<feature type="domain" description="Fibronectin type-III" evidence="11">
    <location>
        <begin position="707"/>
        <end position="797"/>
    </location>
</feature>
<keyword evidence="13" id="KW-1185">Reference proteome</keyword>
<dbReference type="PANTHER" id="PTHR32282">
    <property type="entry name" value="BINDING PROTEIN TRANSPEPTIDASE, PUTATIVE-RELATED"/>
    <property type="match status" value="1"/>
</dbReference>
<protein>
    <submittedName>
        <fullName evidence="12">PBP1A family penicillin-binding protein</fullName>
    </submittedName>
</protein>
<feature type="compositionally biased region" description="Basic and acidic residues" evidence="9">
    <location>
        <begin position="1"/>
        <end position="13"/>
    </location>
</feature>
<dbReference type="EMBL" id="JBBAXC010000006">
    <property type="protein sequence ID" value="MEI5907230.1"/>
    <property type="molecule type" value="Genomic_DNA"/>
</dbReference>
<organism evidence="12 13">
    <name type="scientific">Bacillus spongiae</name>
    <dbReference type="NCBI Taxonomy" id="2683610"/>
    <lineage>
        <taxon>Bacteria</taxon>
        <taxon>Bacillati</taxon>
        <taxon>Bacillota</taxon>
        <taxon>Bacilli</taxon>
        <taxon>Bacillales</taxon>
        <taxon>Bacillaceae</taxon>
        <taxon>Bacillus</taxon>
    </lineage>
</organism>
<evidence type="ECO:0000256" key="7">
    <source>
        <dbReference type="ARBA" id="ARBA00034000"/>
    </source>
</evidence>